<evidence type="ECO:0008006" key="9">
    <source>
        <dbReference type="Google" id="ProtNLM"/>
    </source>
</evidence>
<dbReference type="InterPro" id="IPR003653">
    <property type="entry name" value="Peptidase_C48_C"/>
</dbReference>
<protein>
    <recommendedName>
        <fullName evidence="9">Ubiquitin-like protease family profile domain-containing protein</fullName>
    </recommendedName>
</protein>
<keyword evidence="2" id="KW-0645">Protease</keyword>
<organism evidence="7 8">
    <name type="scientific">Arabidopsis arenosa</name>
    <name type="common">Sand rock-cress</name>
    <name type="synonym">Cardaminopsis arenosa</name>
    <dbReference type="NCBI Taxonomy" id="38785"/>
    <lineage>
        <taxon>Eukaryota</taxon>
        <taxon>Viridiplantae</taxon>
        <taxon>Streptophyta</taxon>
        <taxon>Embryophyta</taxon>
        <taxon>Tracheophyta</taxon>
        <taxon>Spermatophyta</taxon>
        <taxon>Magnoliopsida</taxon>
        <taxon>eudicotyledons</taxon>
        <taxon>Gunneridae</taxon>
        <taxon>Pentapetalae</taxon>
        <taxon>rosids</taxon>
        <taxon>malvids</taxon>
        <taxon>Brassicales</taxon>
        <taxon>Brassicaceae</taxon>
        <taxon>Camelineae</taxon>
        <taxon>Arabidopsis</taxon>
    </lineage>
</organism>
<comment type="similarity">
    <text evidence="1">Belongs to the peptidase C48 family.</text>
</comment>
<evidence type="ECO:0000313" key="7">
    <source>
        <dbReference type="EMBL" id="CAE5962584.1"/>
    </source>
</evidence>
<dbReference type="Proteomes" id="UP000682877">
    <property type="component" value="Chromosome 2"/>
</dbReference>
<dbReference type="PANTHER" id="PTHR48449">
    <property type="entry name" value="DUF1985 DOMAIN-CONTAINING PROTEIN"/>
    <property type="match status" value="1"/>
</dbReference>
<keyword evidence="3" id="KW-0378">Hydrolase</keyword>
<dbReference type="GO" id="GO:0006508">
    <property type="term" value="P:proteolysis"/>
    <property type="evidence" value="ECO:0007669"/>
    <property type="project" value="UniProtKB-KW"/>
</dbReference>
<name>A0A8S1ZLW4_ARAAE</name>
<accession>A0A8S1ZLW4</accession>
<evidence type="ECO:0000259" key="6">
    <source>
        <dbReference type="Pfam" id="PF09331"/>
    </source>
</evidence>
<dbReference type="GO" id="GO:0008234">
    <property type="term" value="F:cysteine-type peptidase activity"/>
    <property type="evidence" value="ECO:0007669"/>
    <property type="project" value="InterPro"/>
</dbReference>
<evidence type="ECO:0000256" key="2">
    <source>
        <dbReference type="ARBA" id="ARBA00022670"/>
    </source>
</evidence>
<gene>
    <name evidence="7" type="ORF">AARE701A_LOCUS4284</name>
</gene>
<feature type="domain" description="DUF1985" evidence="6">
    <location>
        <begin position="71"/>
        <end position="209"/>
    </location>
</feature>
<evidence type="ECO:0000256" key="4">
    <source>
        <dbReference type="SAM" id="MobiDB-lite"/>
    </source>
</evidence>
<keyword evidence="8" id="KW-1185">Reference proteome</keyword>
<dbReference type="AlphaFoldDB" id="A0A8S1ZLW4"/>
<dbReference type="Pfam" id="PF09331">
    <property type="entry name" value="DUF1985"/>
    <property type="match status" value="1"/>
</dbReference>
<evidence type="ECO:0000256" key="3">
    <source>
        <dbReference type="ARBA" id="ARBA00022801"/>
    </source>
</evidence>
<feature type="domain" description="Ubiquitin-like protease family profile" evidence="5">
    <location>
        <begin position="575"/>
        <end position="784"/>
    </location>
</feature>
<evidence type="ECO:0000256" key="1">
    <source>
        <dbReference type="ARBA" id="ARBA00005234"/>
    </source>
</evidence>
<sequence length="791" mass="87957">MDNHGLPSRLFADREEPAGDRVNQYFKLNTIRVVLRALQPEELEQIRPVFGKLLEMYAKPVFSGKLTHFLLTRQLDVVRRHEIWVVFAGKPFRFSLREFGIVTGLNCRPLPPLDQSLVKCPPGVTPYWFTLFGGEEFVTAEMLQAKLRRPRALTSELRVKYACLLLVDGLLCRRSFNMKIPKEHVEMIRSLDVFLNYPWGRYSFDMTMQCIKSRAVNQLAQATVAIQGFIHALQLVFVEAVPEVLDAVGDATDPESGGEELFPVISLKLDKVWDLDVQEEVQVLPIIPANEEGDAVDEGLADCSWSDEVGDPSVEFMLRQLEDGVVFKRDMFVGGFRGLAAPAQPPARVVKKGKRKCIAKLLPTEMSNGEASSSKKLKMRSQRTKLACGDPNSKLLAAVSSQIRAGLKESQSTVYANLCIDIKEMELRLQQSFKQNVFSVVSEYLAAKDTVNTVIGDVGSGGGLPENHINQAPVQPQPLVSDPYPPKASTPTLQGENGSSTAAEIADKSSGSDTVVEFSEQLPDSAAEADSSSDKFKLLISHLVPTMEFSVGEGLVLKDKDVLNIPIIIPPDSPQVMDSCVLVMRDSLFNNVDPASDPRAEFMRSNFPGSLAVVYSKFKKTSRKELFDFDPEVLDAVIDRSKLNGREWITHIDCLYFPFNIDKNRWIAVMVNLRNHVLTVFDPNADACRGSRLKPQLDFICEMFPYFVRKVGLNDLMSSFSLEPLAFNRDTSVVQASVRSNTGILSLLFIEAHALGGLEKVYQVNESAIRPRAEALAVELYEHCCGELGAD</sequence>
<dbReference type="Pfam" id="PF02902">
    <property type="entry name" value="Peptidase_C48"/>
    <property type="match status" value="1"/>
</dbReference>
<reference evidence="7" key="1">
    <citation type="submission" date="2021-01" db="EMBL/GenBank/DDBJ databases">
        <authorList>
            <person name="Bezrukov I."/>
        </authorList>
    </citation>
    <scope>NUCLEOTIDE SEQUENCE</scope>
</reference>
<dbReference type="EMBL" id="LR999452">
    <property type="protein sequence ID" value="CAE5962584.1"/>
    <property type="molecule type" value="Genomic_DNA"/>
</dbReference>
<proteinExistence type="inferred from homology"/>
<dbReference type="InterPro" id="IPR015410">
    <property type="entry name" value="DUF1985"/>
</dbReference>
<feature type="region of interest" description="Disordered" evidence="4">
    <location>
        <begin position="462"/>
        <end position="527"/>
    </location>
</feature>
<dbReference type="InterPro" id="IPR038765">
    <property type="entry name" value="Papain-like_cys_pep_sf"/>
</dbReference>
<evidence type="ECO:0000313" key="8">
    <source>
        <dbReference type="Proteomes" id="UP000682877"/>
    </source>
</evidence>
<feature type="compositionally biased region" description="Polar residues" evidence="4">
    <location>
        <begin position="489"/>
        <end position="502"/>
    </location>
</feature>
<dbReference type="PANTHER" id="PTHR48449:SF2">
    <property type="entry name" value="UBIQUITIN-LIKE PROTEASE FAMILY PROFILE DOMAIN-CONTAINING PROTEIN"/>
    <property type="match status" value="1"/>
</dbReference>
<evidence type="ECO:0000259" key="5">
    <source>
        <dbReference type="Pfam" id="PF02902"/>
    </source>
</evidence>
<dbReference type="SUPFAM" id="SSF54001">
    <property type="entry name" value="Cysteine proteinases"/>
    <property type="match status" value="1"/>
</dbReference>
<dbReference type="Gene3D" id="3.40.395.10">
    <property type="entry name" value="Adenoviral Proteinase, Chain A"/>
    <property type="match status" value="1"/>
</dbReference>